<reference evidence="1" key="1">
    <citation type="submission" date="2022-07" db="EMBL/GenBank/DDBJ databases">
        <title>Genome Sequence of Physisporinus lineatus.</title>
        <authorList>
            <person name="Buettner E."/>
        </authorList>
    </citation>
    <scope>NUCLEOTIDE SEQUENCE</scope>
    <source>
        <strain evidence="1">VT162</strain>
    </source>
</reference>
<evidence type="ECO:0000313" key="2">
    <source>
        <dbReference type="Proteomes" id="UP001212997"/>
    </source>
</evidence>
<evidence type="ECO:0000313" key="1">
    <source>
        <dbReference type="EMBL" id="KAJ3472127.1"/>
    </source>
</evidence>
<sequence>MHGGHEMAIDEFLELVRRHQIAQANAMLPQGIAGSSRLRHQELLMFAAVRAILLEAGHSEFESDEIASEVMGRLG</sequence>
<dbReference type="EMBL" id="JANAWD010002376">
    <property type="protein sequence ID" value="KAJ3472127.1"/>
    <property type="molecule type" value="Genomic_DNA"/>
</dbReference>
<organism evidence="1 2">
    <name type="scientific">Meripilus lineatus</name>
    <dbReference type="NCBI Taxonomy" id="2056292"/>
    <lineage>
        <taxon>Eukaryota</taxon>
        <taxon>Fungi</taxon>
        <taxon>Dikarya</taxon>
        <taxon>Basidiomycota</taxon>
        <taxon>Agaricomycotina</taxon>
        <taxon>Agaricomycetes</taxon>
        <taxon>Polyporales</taxon>
        <taxon>Meripilaceae</taxon>
        <taxon>Meripilus</taxon>
    </lineage>
</organism>
<protein>
    <submittedName>
        <fullName evidence="1">Uncharacterized protein</fullName>
    </submittedName>
</protein>
<comment type="caution">
    <text evidence="1">The sequence shown here is derived from an EMBL/GenBank/DDBJ whole genome shotgun (WGS) entry which is preliminary data.</text>
</comment>
<keyword evidence="2" id="KW-1185">Reference proteome</keyword>
<name>A0AAD5Y904_9APHY</name>
<accession>A0AAD5Y904</accession>
<gene>
    <name evidence="1" type="ORF">NLI96_g13402</name>
</gene>
<proteinExistence type="predicted"/>
<dbReference type="AlphaFoldDB" id="A0AAD5Y904"/>
<dbReference type="Proteomes" id="UP001212997">
    <property type="component" value="Unassembled WGS sequence"/>
</dbReference>